<protein>
    <submittedName>
        <fullName evidence="4">Putative lipase/esterase</fullName>
    </submittedName>
</protein>
<feature type="domain" description="Alpha/beta hydrolase fold-3" evidence="3">
    <location>
        <begin position="82"/>
        <end position="289"/>
    </location>
</feature>
<dbReference type="InterPro" id="IPR029058">
    <property type="entry name" value="AB_hydrolase_fold"/>
</dbReference>
<sequence length="313" mass="33683">MRGQVLDTEVSELLKVLNEGFPPVHRMTGAEARAVVAARRVPVDNLDDVRSAEDRTIDTDDGPLRLRIYHPHDEGGAPLPVIVFFHGGGFVFCDLDSHDGFCRRMSRHTRSVVVSVDYRLAPEHRAPAAARDAYAAVKWVADNAAELGADSGRIVTAGDSAGGNLAAVVCLMARDLGGPPIAAQVLIYPVVEPSFDSDSYRRYATGYFNTRAAMEWYWQQYLGGDAVPEPAHQVAPLRAADHAGLPPAVIVTAGLDPLCDEGRDYAAALTRSGVPVIHRHYPGLFHGFLTIAALGPAVSARDLLWTDIGSVLT</sequence>
<reference evidence="4" key="1">
    <citation type="submission" date="2021-01" db="EMBL/GenBank/DDBJ databases">
        <title>Whole genome shotgun sequence of Sphaerimonospora thailandensis NBRC 107569.</title>
        <authorList>
            <person name="Komaki H."/>
            <person name="Tamura T."/>
        </authorList>
    </citation>
    <scope>NUCLEOTIDE SEQUENCE</scope>
    <source>
        <strain evidence="4">NBRC 107569</strain>
    </source>
</reference>
<comment type="similarity">
    <text evidence="1">Belongs to the 'GDXG' lipolytic enzyme family.</text>
</comment>
<dbReference type="SUPFAM" id="SSF53474">
    <property type="entry name" value="alpha/beta-Hydrolases"/>
    <property type="match status" value="1"/>
</dbReference>
<proteinExistence type="inferred from homology"/>
<dbReference type="PANTHER" id="PTHR48081:SF8">
    <property type="entry name" value="ALPHA_BETA HYDROLASE FOLD-3 DOMAIN-CONTAINING PROTEIN-RELATED"/>
    <property type="match status" value="1"/>
</dbReference>
<keyword evidence="5" id="KW-1185">Reference proteome</keyword>
<evidence type="ECO:0000256" key="1">
    <source>
        <dbReference type="ARBA" id="ARBA00010515"/>
    </source>
</evidence>
<dbReference type="FunFam" id="3.40.50.1820:FF:000089">
    <property type="entry name" value="Alpha/beta hydrolase"/>
    <property type="match status" value="1"/>
</dbReference>
<dbReference type="InterPro" id="IPR050300">
    <property type="entry name" value="GDXG_lipolytic_enzyme"/>
</dbReference>
<dbReference type="PANTHER" id="PTHR48081">
    <property type="entry name" value="AB HYDROLASE SUPERFAMILY PROTEIN C4A8.06C"/>
    <property type="match status" value="1"/>
</dbReference>
<evidence type="ECO:0000256" key="2">
    <source>
        <dbReference type="ARBA" id="ARBA00022801"/>
    </source>
</evidence>
<dbReference type="Pfam" id="PF07859">
    <property type="entry name" value="Abhydrolase_3"/>
    <property type="match status" value="1"/>
</dbReference>
<keyword evidence="2" id="KW-0378">Hydrolase</keyword>
<evidence type="ECO:0000313" key="4">
    <source>
        <dbReference type="EMBL" id="GIH68092.1"/>
    </source>
</evidence>
<dbReference type="InterPro" id="IPR002168">
    <property type="entry name" value="Lipase_GDXG_HIS_AS"/>
</dbReference>
<evidence type="ECO:0000259" key="3">
    <source>
        <dbReference type="Pfam" id="PF07859"/>
    </source>
</evidence>
<dbReference type="GO" id="GO:0016787">
    <property type="term" value="F:hydrolase activity"/>
    <property type="evidence" value="ECO:0007669"/>
    <property type="project" value="UniProtKB-KW"/>
</dbReference>
<comment type="caution">
    <text evidence="4">The sequence shown here is derived from an EMBL/GenBank/DDBJ whole genome shotgun (WGS) entry which is preliminary data.</text>
</comment>
<dbReference type="AlphaFoldDB" id="A0A8J3R2Y2"/>
<dbReference type="PROSITE" id="PS01173">
    <property type="entry name" value="LIPASE_GDXG_HIS"/>
    <property type="match status" value="1"/>
</dbReference>
<organism evidence="4 5">
    <name type="scientific">Sphaerimonospora thailandensis</name>
    <dbReference type="NCBI Taxonomy" id="795644"/>
    <lineage>
        <taxon>Bacteria</taxon>
        <taxon>Bacillati</taxon>
        <taxon>Actinomycetota</taxon>
        <taxon>Actinomycetes</taxon>
        <taxon>Streptosporangiales</taxon>
        <taxon>Streptosporangiaceae</taxon>
        <taxon>Sphaerimonospora</taxon>
    </lineage>
</organism>
<dbReference type="EMBL" id="BOOG01000004">
    <property type="protein sequence ID" value="GIH68092.1"/>
    <property type="molecule type" value="Genomic_DNA"/>
</dbReference>
<accession>A0A8J3R2Y2</accession>
<evidence type="ECO:0000313" key="5">
    <source>
        <dbReference type="Proteomes" id="UP000610966"/>
    </source>
</evidence>
<name>A0A8J3R2Y2_9ACTN</name>
<dbReference type="InterPro" id="IPR013094">
    <property type="entry name" value="AB_hydrolase_3"/>
</dbReference>
<gene>
    <name evidence="4" type="ORF">Mth01_03450</name>
</gene>
<dbReference type="Proteomes" id="UP000610966">
    <property type="component" value="Unassembled WGS sequence"/>
</dbReference>
<dbReference type="Gene3D" id="3.40.50.1820">
    <property type="entry name" value="alpha/beta hydrolase"/>
    <property type="match status" value="1"/>
</dbReference>